<accession>A0A3N0IVC2</accession>
<evidence type="ECO:0000256" key="2">
    <source>
        <dbReference type="ARBA" id="ARBA00023015"/>
    </source>
</evidence>
<dbReference type="InterPro" id="IPR005119">
    <property type="entry name" value="LysR_subst-bd"/>
</dbReference>
<organism evidence="7 9">
    <name type="scientific">Eggerthella sinensis</name>
    <dbReference type="NCBI Taxonomy" id="242230"/>
    <lineage>
        <taxon>Bacteria</taxon>
        <taxon>Bacillati</taxon>
        <taxon>Actinomycetota</taxon>
        <taxon>Coriobacteriia</taxon>
        <taxon>Eggerthellales</taxon>
        <taxon>Eggerthellaceae</taxon>
        <taxon>Eggerthella</taxon>
    </lineage>
</organism>
<dbReference type="GO" id="GO:0032993">
    <property type="term" value="C:protein-DNA complex"/>
    <property type="evidence" value="ECO:0007669"/>
    <property type="project" value="TreeGrafter"/>
</dbReference>
<feature type="domain" description="HTH lysR-type" evidence="5">
    <location>
        <begin position="1"/>
        <end position="58"/>
    </location>
</feature>
<reference evidence="7" key="3">
    <citation type="journal article" date="2019" name="Microbiol. Resour. Announc.">
        <title>Draft Genome Sequences of Type Strains of Gordonibacter faecihominis, Paraeggerthella hongkongensis, Parvibacter caecicola,Slackia equolifaciens, Slackia faecicanis, and Slackia isoflavoniconvertens.</title>
        <authorList>
            <person name="Danylec N."/>
            <person name="Stoll D.A."/>
            <person name="Dotsch A."/>
            <person name="Huch M."/>
        </authorList>
    </citation>
    <scope>NUCLEOTIDE SEQUENCE</scope>
    <source>
        <strain evidence="7">DSM 16107</strain>
    </source>
</reference>
<dbReference type="AlphaFoldDB" id="A0A3N0IVC2"/>
<evidence type="ECO:0000313" key="9">
    <source>
        <dbReference type="Proteomes" id="UP000270112"/>
    </source>
</evidence>
<dbReference type="EMBL" id="PPTT01000033">
    <property type="protein sequence ID" value="RDB66040.1"/>
    <property type="molecule type" value="Genomic_DNA"/>
</dbReference>
<dbReference type="Gene3D" id="1.10.10.10">
    <property type="entry name" value="Winged helix-like DNA-binding domain superfamily/Winged helix DNA-binding domain"/>
    <property type="match status" value="1"/>
</dbReference>
<evidence type="ECO:0000256" key="3">
    <source>
        <dbReference type="ARBA" id="ARBA00023125"/>
    </source>
</evidence>
<dbReference type="InterPro" id="IPR000847">
    <property type="entry name" value="LysR_HTH_N"/>
</dbReference>
<sequence length="303" mass="34201">MHFSYLREFIEIVFCRNFSEAARKLNTAQSTLSKHVLALEKECGAELLVRSSAHVRLTPEGRILFEEATDIIEAHDRALRRIADLKQCPPIMVGGLYLNTHILGFISSITAQQKKLGKPLSLRYSDDHHRSFVDLVRDGSLDVAFTMLDHETPLPKGVEVLHLFDDPLVAIMADDHPLARKDAIALADFDQRKMLSPAGAYSIAGAELARALFARHGVQPIYNSVFLESIHEFPTLDIADNLLILEQSIQKQQPLTDAYRVLPFVDEDACFPFYALYRTGARPESLARFLTALEEEARLFQER</sequence>
<dbReference type="GO" id="GO:0003677">
    <property type="term" value="F:DNA binding"/>
    <property type="evidence" value="ECO:0007669"/>
    <property type="project" value="UniProtKB-KW"/>
</dbReference>
<dbReference type="Pfam" id="PF00126">
    <property type="entry name" value="HTH_1"/>
    <property type="match status" value="1"/>
</dbReference>
<dbReference type="SUPFAM" id="SSF46785">
    <property type="entry name" value="Winged helix' DNA-binding domain"/>
    <property type="match status" value="1"/>
</dbReference>
<comment type="caution">
    <text evidence="7">The sequence shown here is derived from an EMBL/GenBank/DDBJ whole genome shotgun (WGS) entry which is preliminary data.</text>
</comment>
<comment type="similarity">
    <text evidence="1">Belongs to the LysR transcriptional regulatory family.</text>
</comment>
<dbReference type="GO" id="GO:0003700">
    <property type="term" value="F:DNA-binding transcription factor activity"/>
    <property type="evidence" value="ECO:0007669"/>
    <property type="project" value="InterPro"/>
</dbReference>
<protein>
    <recommendedName>
        <fullName evidence="5">HTH lysR-type domain-containing protein</fullName>
    </recommendedName>
</protein>
<dbReference type="InterPro" id="IPR036388">
    <property type="entry name" value="WH-like_DNA-bd_sf"/>
</dbReference>
<proteinExistence type="inferred from homology"/>
<dbReference type="Pfam" id="PF03466">
    <property type="entry name" value="LysR_substrate"/>
    <property type="match status" value="1"/>
</dbReference>
<evidence type="ECO:0000313" key="6">
    <source>
        <dbReference type="EMBL" id="RDB66040.1"/>
    </source>
</evidence>
<keyword evidence="8" id="KW-1185">Reference proteome</keyword>
<evidence type="ECO:0000313" key="7">
    <source>
        <dbReference type="EMBL" id="RNM40939.1"/>
    </source>
</evidence>
<dbReference type="PANTHER" id="PTHR30346:SF0">
    <property type="entry name" value="HCA OPERON TRANSCRIPTIONAL ACTIVATOR HCAR"/>
    <property type="match status" value="1"/>
</dbReference>
<keyword evidence="3" id="KW-0238">DNA-binding</keyword>
<evidence type="ECO:0000313" key="8">
    <source>
        <dbReference type="Proteomes" id="UP000253817"/>
    </source>
</evidence>
<dbReference type="SUPFAM" id="SSF53850">
    <property type="entry name" value="Periplasmic binding protein-like II"/>
    <property type="match status" value="1"/>
</dbReference>
<evidence type="ECO:0000259" key="5">
    <source>
        <dbReference type="PROSITE" id="PS50931"/>
    </source>
</evidence>
<dbReference type="Proteomes" id="UP000270112">
    <property type="component" value="Unassembled WGS sequence"/>
</dbReference>
<name>A0A3N0IVC2_9ACTN</name>
<gene>
    <name evidence="6" type="ORF">C1876_14975</name>
    <name evidence="7" type="ORF">DMP09_12000</name>
</gene>
<dbReference type="Gene3D" id="3.40.190.290">
    <property type="match status" value="1"/>
</dbReference>
<dbReference type="PANTHER" id="PTHR30346">
    <property type="entry name" value="TRANSCRIPTIONAL DUAL REGULATOR HCAR-RELATED"/>
    <property type="match status" value="1"/>
</dbReference>
<keyword evidence="2" id="KW-0805">Transcription regulation</keyword>
<dbReference type="PRINTS" id="PR00039">
    <property type="entry name" value="HTHLYSR"/>
</dbReference>
<dbReference type="EMBL" id="QICC01000056">
    <property type="protein sequence ID" value="RNM40939.1"/>
    <property type="molecule type" value="Genomic_DNA"/>
</dbReference>
<reference evidence="6 8" key="1">
    <citation type="journal article" date="2018" name="Elife">
        <title>Discovery and characterization of a prevalent human gut bacterial enzyme sufficient for the inactivation of a family of plant toxins.</title>
        <authorList>
            <person name="Koppel N."/>
            <person name="Bisanz J.E."/>
            <person name="Pandelia M.E."/>
            <person name="Turnbaugh P.J."/>
            <person name="Balskus E.P."/>
        </authorList>
    </citation>
    <scope>NUCLEOTIDE SEQUENCE [LARGE SCALE GENOMIC DNA]</scope>
    <source>
        <strain evidence="6 8">DSM 16107</strain>
    </source>
</reference>
<reference evidence="9" key="2">
    <citation type="submission" date="2018-05" db="EMBL/GenBank/DDBJ databases">
        <title>Genome Sequencing of selected type strains of the family Eggerthellaceae.</title>
        <authorList>
            <person name="Danylec N."/>
            <person name="Stoll D.A."/>
            <person name="Doetsch A."/>
            <person name="Huch M."/>
        </authorList>
    </citation>
    <scope>NUCLEOTIDE SEQUENCE [LARGE SCALE GENOMIC DNA]</scope>
    <source>
        <strain evidence="9">DSM 16107</strain>
    </source>
</reference>
<evidence type="ECO:0000256" key="1">
    <source>
        <dbReference type="ARBA" id="ARBA00009437"/>
    </source>
</evidence>
<dbReference type="OrthoDB" id="3171066at2"/>
<dbReference type="InterPro" id="IPR036390">
    <property type="entry name" value="WH_DNA-bd_sf"/>
</dbReference>
<evidence type="ECO:0000256" key="4">
    <source>
        <dbReference type="ARBA" id="ARBA00023163"/>
    </source>
</evidence>
<keyword evidence="4" id="KW-0804">Transcription</keyword>
<dbReference type="RefSeq" id="WP_114547527.1">
    <property type="nucleotide sequence ID" value="NZ_PPTT01000033.1"/>
</dbReference>
<dbReference type="Proteomes" id="UP000253817">
    <property type="component" value="Unassembled WGS sequence"/>
</dbReference>
<dbReference type="PROSITE" id="PS50931">
    <property type="entry name" value="HTH_LYSR"/>
    <property type="match status" value="1"/>
</dbReference>